<dbReference type="GeneID" id="49385691"/>
<dbReference type="EMBL" id="CP024985">
    <property type="protein sequence ID" value="ATZ26477.1"/>
    <property type="molecule type" value="Genomic_DNA"/>
</dbReference>
<dbReference type="AlphaFoldDB" id="A0A2K8PIC1"/>
<dbReference type="RefSeq" id="WP_030239123.1">
    <property type="nucleotide sequence ID" value="NZ_CP024985.1"/>
</dbReference>
<proteinExistence type="predicted"/>
<reference evidence="1 2" key="1">
    <citation type="submission" date="2017-11" db="EMBL/GenBank/DDBJ databases">
        <title>Complete genome sequence of Streptomyces lavendulae subsp. lavendulae CCM 3239 (formerly 'Streptomyces aureofaciens CCM 3239'), the producer of the angucycline-type antibiotic auricin.</title>
        <authorList>
            <person name="Busche T."/>
            <person name="Novakova R."/>
            <person name="Al'Dilaimi A."/>
            <person name="Homerova D."/>
            <person name="Feckova L."/>
            <person name="Rezuchova B."/>
            <person name="Mingyar E."/>
            <person name="Csolleiova D."/>
            <person name="Bekeova C."/>
            <person name="Winkler A."/>
            <person name="Sevcikova B."/>
            <person name="Kalinowski J."/>
            <person name="Kormanec J."/>
            <person name="Ruckert C."/>
        </authorList>
    </citation>
    <scope>NUCLEOTIDE SEQUENCE [LARGE SCALE GENOMIC DNA]</scope>
    <source>
        <strain evidence="1 2">CCM 3239</strain>
    </source>
</reference>
<dbReference type="Proteomes" id="UP000231791">
    <property type="component" value="Chromosome"/>
</dbReference>
<evidence type="ECO:0000313" key="2">
    <source>
        <dbReference type="Proteomes" id="UP000231791"/>
    </source>
</evidence>
<keyword evidence="2" id="KW-1185">Reference proteome</keyword>
<accession>A0A2K8PIC1</accession>
<name>A0A2K8PIC1_STRLA</name>
<organism evidence="1 2">
    <name type="scientific">Streptomyces lavendulae subsp. lavendulae</name>
    <dbReference type="NCBI Taxonomy" id="58340"/>
    <lineage>
        <taxon>Bacteria</taxon>
        <taxon>Bacillati</taxon>
        <taxon>Actinomycetota</taxon>
        <taxon>Actinomycetes</taxon>
        <taxon>Kitasatosporales</taxon>
        <taxon>Streptomycetaceae</taxon>
        <taxon>Streptomyces</taxon>
    </lineage>
</organism>
<protein>
    <submittedName>
        <fullName evidence="1">Uncharacterized protein</fullName>
    </submittedName>
</protein>
<evidence type="ECO:0000313" key="1">
    <source>
        <dbReference type="EMBL" id="ATZ26477.1"/>
    </source>
</evidence>
<sequence>MHAFPYAEIHAEIHAARTAELAAEAAAWHLAHESAAPGAPAVHAVPALRNRLGEALISAGLRLMEPAHVHARVRQHAA</sequence>
<gene>
    <name evidence="1" type="ORF">SLAV_23345</name>
</gene>
<dbReference type="KEGG" id="slx:SLAV_23345"/>